<evidence type="ECO:0000313" key="1">
    <source>
        <dbReference type="EMBL" id="MBO1328512.1"/>
    </source>
</evidence>
<name>A0ABS3LMC2_9PROT</name>
<reference evidence="1 2" key="1">
    <citation type="submission" date="2021-03" db="EMBL/GenBank/DDBJ databases">
        <title>The complete genome sequence of Acetobacter suratthaniensis TBRC 1719.</title>
        <authorList>
            <person name="Charoenyingcharoen P."/>
            <person name="Yukphan P."/>
        </authorList>
    </citation>
    <scope>NUCLEOTIDE SEQUENCE [LARGE SCALE GENOMIC DNA]</scope>
    <source>
        <strain evidence="1 2">TBRC 1719</strain>
    </source>
</reference>
<comment type="caution">
    <text evidence="1">The sequence shown here is derived from an EMBL/GenBank/DDBJ whole genome shotgun (WGS) entry which is preliminary data.</text>
</comment>
<keyword evidence="2" id="KW-1185">Reference proteome</keyword>
<accession>A0ABS3LMC2</accession>
<sequence length="195" mass="20911">MTDAVLPLLRDGGPILAAYEAVRALLEQVFPPSLFRYHSVQPRMSPQRWAQIAQVAPAIGMSVADWNASALSGAAYRGDVSIPVFLIVRQEKPEDLLKGGPKTPGVMGMMAAAIFALDSKRIAGVGQIAVRRASNLEAANWIDDRTAIATLNVVVKNVGYSQTELSAVLQDLNEMDGTWDFAPTETEQSSGADEA</sequence>
<evidence type="ECO:0000313" key="2">
    <source>
        <dbReference type="Proteomes" id="UP000664399"/>
    </source>
</evidence>
<proteinExistence type="predicted"/>
<protein>
    <submittedName>
        <fullName evidence="1">Uncharacterized protein</fullName>
    </submittedName>
</protein>
<gene>
    <name evidence="1" type="ORF">J2D75_08480</name>
</gene>
<dbReference type="RefSeq" id="WP_207854341.1">
    <property type="nucleotide sequence ID" value="NZ_JAFVMG010000007.1"/>
</dbReference>
<dbReference type="EMBL" id="JAFVMG010000007">
    <property type="protein sequence ID" value="MBO1328512.1"/>
    <property type="molecule type" value="Genomic_DNA"/>
</dbReference>
<organism evidence="1 2">
    <name type="scientific">Acetobacter suratthaniensis</name>
    <dbReference type="NCBI Taxonomy" id="1502841"/>
    <lineage>
        <taxon>Bacteria</taxon>
        <taxon>Pseudomonadati</taxon>
        <taxon>Pseudomonadota</taxon>
        <taxon>Alphaproteobacteria</taxon>
        <taxon>Acetobacterales</taxon>
        <taxon>Acetobacteraceae</taxon>
        <taxon>Acetobacter</taxon>
    </lineage>
</organism>
<dbReference type="Proteomes" id="UP000664399">
    <property type="component" value="Unassembled WGS sequence"/>
</dbReference>